<evidence type="ECO:0000256" key="1">
    <source>
        <dbReference type="ARBA" id="ARBA00022741"/>
    </source>
</evidence>
<dbReference type="STRING" id="655827.E9EI29"/>
<dbReference type="HOGENOM" id="CLU_014425_0_0_1"/>
<protein>
    <submittedName>
        <fullName evidence="5">ATPase</fullName>
    </submittedName>
</protein>
<keyword evidence="2" id="KW-0067">ATP-binding</keyword>
<feature type="region of interest" description="Disordered" evidence="3">
    <location>
        <begin position="700"/>
        <end position="746"/>
    </location>
</feature>
<dbReference type="InterPro" id="IPR003593">
    <property type="entry name" value="AAA+_ATPase"/>
</dbReference>
<dbReference type="InterPro" id="IPR015415">
    <property type="entry name" value="Spast_Vps4_C"/>
</dbReference>
<keyword evidence="1" id="KW-0547">Nucleotide-binding</keyword>
<dbReference type="CDD" id="cd19481">
    <property type="entry name" value="RecA-like_protease"/>
    <property type="match status" value="1"/>
</dbReference>
<dbReference type="Gene3D" id="3.40.50.300">
    <property type="entry name" value="P-loop containing nucleotide triphosphate hydrolases"/>
    <property type="match status" value="2"/>
</dbReference>
<dbReference type="PANTHER" id="PTHR45644">
    <property type="entry name" value="AAA ATPASE, PUTATIVE (AFU_ORTHOLOGUE AFUA_2G12920)-RELATED-RELATED"/>
    <property type="match status" value="1"/>
</dbReference>
<feature type="compositionally biased region" description="Polar residues" evidence="3">
    <location>
        <begin position="425"/>
        <end position="435"/>
    </location>
</feature>
<dbReference type="EMBL" id="GL698627">
    <property type="protein sequence ID" value="EFY84425.1"/>
    <property type="molecule type" value="Genomic_DNA"/>
</dbReference>
<dbReference type="Pfam" id="PF00004">
    <property type="entry name" value="AAA"/>
    <property type="match status" value="1"/>
</dbReference>
<sequence>MVVQYRCRGYLGNKVGTWKASEHLLGHHNTHLGCLLRLNLRCVWMHQIKIMSSPARKQASSQKQTSRESHNGFLLPPCFLTNNVETTAELNDRPLPCRLVFWNANNALENNEGIDELESSKTSYSKILEHILGKTPDTCKQESPNAASGRSGDNASETKGRLDQEVDILGHQISHDSFSELRDVTAVFMMRDKGGKLSPSHAAVLLCSLCDLDLPFVVYLAKDLQATLVSVDLEELEDSGWQFNYQEQRIIADNKLPETQPKKEPNRDCFVGMAVHYFGIQSKQHASKDAWNRSEKAIAAILDTQISKTRSNIRWHIPHLFVPEVLKTFQPYSARDLDDDEKYEFVEASQWAERDFQRAMTQITGRAFGTSHIDLKDVRIVLLRLGLLKTVRKTEEPDEREESSETQESKATEESNEGAPEDSGEMSTTDKITSDTDGITVKSAADLLEKSLISCIINPDDIDCTYDDVIVDEEAKETVRHLVSLSNFQPEAASTSLLKNIRIGGALFCGPPGTGKTHLCRAIAKASGASMLAIDSATVQSKYVSEKERLSKAAFKLSKAMFPCVLFIGEADSLFYRRSSRDKSWYRSALTQFLIEMDGLSPRATRLLLWQTDGYSGSDLRSLCAEAALIWATEQAKQMPNGAKMSKLRLKVSHFAKSLKKIRPSVSKKTLRDVSEFSRRFGEGNSNDDSKDTRSTISKSMIPELDNSTKQSSPSMLGLPIEEDQMTDESKVTDGGPTRSKKKPNSDAAFEHILPITVECGRARLRHQPVRLRLVSFHLAQQLLHGTGGGMLFKFGLLFDLFASLGNRHAKLEVGPRKANRRDVNGICVET</sequence>
<dbReference type="InterPro" id="IPR003959">
    <property type="entry name" value="ATPase_AAA_core"/>
</dbReference>
<evidence type="ECO:0000256" key="3">
    <source>
        <dbReference type="SAM" id="MobiDB-lite"/>
    </source>
</evidence>
<dbReference type="eggNOG" id="KOG0737">
    <property type="taxonomic scope" value="Eukaryota"/>
</dbReference>
<feature type="region of interest" description="Disordered" evidence="3">
    <location>
        <begin position="393"/>
        <end position="435"/>
    </location>
</feature>
<dbReference type="SUPFAM" id="SSF52540">
    <property type="entry name" value="P-loop containing nucleoside triphosphate hydrolases"/>
    <property type="match status" value="1"/>
</dbReference>
<feature type="region of interest" description="Disordered" evidence="3">
    <location>
        <begin position="136"/>
        <end position="158"/>
    </location>
</feature>
<evidence type="ECO:0000313" key="5">
    <source>
        <dbReference type="EMBL" id="EFY84425.1"/>
    </source>
</evidence>
<dbReference type="Proteomes" id="UP000002499">
    <property type="component" value="Unassembled WGS sequence"/>
</dbReference>
<dbReference type="GO" id="GO:0016887">
    <property type="term" value="F:ATP hydrolysis activity"/>
    <property type="evidence" value="ECO:0007669"/>
    <property type="project" value="InterPro"/>
</dbReference>
<feature type="compositionally biased region" description="Acidic residues" evidence="3">
    <location>
        <begin position="414"/>
        <end position="424"/>
    </location>
</feature>
<accession>E9EI29</accession>
<dbReference type="Gene3D" id="1.10.8.60">
    <property type="match status" value="1"/>
</dbReference>
<reference evidence="5 6" key="1">
    <citation type="journal article" date="2011" name="PLoS Genet.">
        <title>Genome sequencing and comparative transcriptomics of the model entomopathogenic fungi Metarhizium anisopliae and M. acridum.</title>
        <authorList>
            <person name="Gao Q."/>
            <person name="Jin K."/>
            <person name="Ying S.H."/>
            <person name="Zhang Y."/>
            <person name="Xiao G."/>
            <person name="Shang Y."/>
            <person name="Duan Z."/>
            <person name="Hu X."/>
            <person name="Xie X.Q."/>
            <person name="Zhou G."/>
            <person name="Peng G."/>
            <person name="Luo Z."/>
            <person name="Huang W."/>
            <person name="Wang B."/>
            <person name="Fang W."/>
            <person name="Wang S."/>
            <person name="Zhong Y."/>
            <person name="Ma L.J."/>
            <person name="St Leger R.J."/>
            <person name="Zhao G.P."/>
            <person name="Pei Y."/>
            <person name="Feng M.G."/>
            <person name="Xia Y."/>
            <person name="Wang C."/>
        </authorList>
    </citation>
    <scope>NUCLEOTIDE SEQUENCE [LARGE SCALE GENOMIC DNA]</scope>
    <source>
        <strain evidence="5 6">CQMa 102</strain>
    </source>
</reference>
<dbReference type="GO" id="GO:0005741">
    <property type="term" value="C:mitochondrial outer membrane"/>
    <property type="evidence" value="ECO:0007669"/>
    <property type="project" value="UniProtKB-SubCell"/>
</dbReference>
<organism evidence="6">
    <name type="scientific">Metarhizium acridum (strain CQMa 102)</name>
    <dbReference type="NCBI Taxonomy" id="655827"/>
    <lineage>
        <taxon>Eukaryota</taxon>
        <taxon>Fungi</taxon>
        <taxon>Dikarya</taxon>
        <taxon>Ascomycota</taxon>
        <taxon>Pezizomycotina</taxon>
        <taxon>Sordariomycetes</taxon>
        <taxon>Hypocreomycetidae</taxon>
        <taxon>Hypocreales</taxon>
        <taxon>Clavicipitaceae</taxon>
        <taxon>Metarhizium</taxon>
    </lineage>
</organism>
<dbReference type="AlphaFoldDB" id="E9EI29"/>
<gene>
    <name evidence="5" type="ORF">MAC_09527</name>
</gene>
<name>E9EI29_METAQ</name>
<feature type="compositionally biased region" description="Acidic residues" evidence="3">
    <location>
        <begin position="396"/>
        <end position="405"/>
    </location>
</feature>
<dbReference type="Pfam" id="PF09336">
    <property type="entry name" value="Vps4_C"/>
    <property type="match status" value="1"/>
</dbReference>
<evidence type="ECO:0000259" key="4">
    <source>
        <dbReference type="SMART" id="SM00382"/>
    </source>
</evidence>
<dbReference type="PANTHER" id="PTHR45644:SF56">
    <property type="entry name" value="AAA ATPASE, PUTATIVE (AFU_ORTHOLOGUE AFUA_2G12920)-RELATED"/>
    <property type="match status" value="1"/>
</dbReference>
<evidence type="ECO:0000313" key="6">
    <source>
        <dbReference type="Proteomes" id="UP000002499"/>
    </source>
</evidence>
<dbReference type="InterPro" id="IPR027417">
    <property type="entry name" value="P-loop_NTPase"/>
</dbReference>
<dbReference type="InterPro" id="IPR051701">
    <property type="entry name" value="Mito_OM_Translocase_MSP1"/>
</dbReference>
<dbReference type="OrthoDB" id="39734at2759"/>
<feature type="domain" description="AAA+ ATPase" evidence="4">
    <location>
        <begin position="502"/>
        <end position="789"/>
    </location>
</feature>
<proteinExistence type="predicted"/>
<keyword evidence="6" id="KW-1185">Reference proteome</keyword>
<feature type="compositionally biased region" description="Polar residues" evidence="3">
    <location>
        <begin position="706"/>
        <end position="715"/>
    </location>
</feature>
<dbReference type="GO" id="GO:0005524">
    <property type="term" value="F:ATP binding"/>
    <property type="evidence" value="ECO:0007669"/>
    <property type="project" value="UniProtKB-KW"/>
</dbReference>
<dbReference type="InParanoid" id="E9EI29"/>
<feature type="compositionally biased region" description="Polar residues" evidence="3">
    <location>
        <begin position="141"/>
        <end position="155"/>
    </location>
</feature>
<evidence type="ECO:0000256" key="2">
    <source>
        <dbReference type="ARBA" id="ARBA00022840"/>
    </source>
</evidence>
<dbReference type="SMART" id="SM00382">
    <property type="entry name" value="AAA"/>
    <property type="match status" value="1"/>
</dbReference>